<keyword evidence="5" id="KW-0472">Membrane</keyword>
<keyword evidence="3" id="KW-0732">Signal</keyword>
<dbReference type="Pfam" id="PF17802">
    <property type="entry name" value="SpaA"/>
    <property type="match status" value="1"/>
</dbReference>
<evidence type="ECO:0000256" key="3">
    <source>
        <dbReference type="ARBA" id="ARBA00022729"/>
    </source>
</evidence>
<dbReference type="PANTHER" id="PTHR23303">
    <property type="entry name" value="CARBOXYPEPTIDASE REGULATORY REGION-CONTAINING"/>
    <property type="match status" value="1"/>
</dbReference>
<dbReference type="Proteomes" id="UP000831963">
    <property type="component" value="Chromosome"/>
</dbReference>
<dbReference type="InterPro" id="IPR013783">
    <property type="entry name" value="Ig-like_fold"/>
</dbReference>
<accession>A0ABY4IN45</accession>
<dbReference type="Pfam" id="PF17210">
    <property type="entry name" value="SdrD_B"/>
    <property type="match status" value="1"/>
</dbReference>
<dbReference type="PANTHER" id="PTHR23303:SF15">
    <property type="entry name" value="COLOSSIN-A"/>
    <property type="match status" value="1"/>
</dbReference>
<evidence type="ECO:0000256" key="1">
    <source>
        <dbReference type="ARBA" id="ARBA00004613"/>
    </source>
</evidence>
<dbReference type="RefSeq" id="WP_247957305.1">
    <property type="nucleotide sequence ID" value="NZ_CP078077.1"/>
</dbReference>
<organism evidence="8 9">
    <name type="scientific">Microbacterium galbinum</name>
    <dbReference type="NCBI Taxonomy" id="2851646"/>
    <lineage>
        <taxon>Bacteria</taxon>
        <taxon>Bacillati</taxon>
        <taxon>Actinomycetota</taxon>
        <taxon>Actinomycetes</taxon>
        <taxon>Micrococcales</taxon>
        <taxon>Microbacteriaceae</taxon>
        <taxon>Microbacterium</taxon>
    </lineage>
</organism>
<evidence type="ECO:0000259" key="6">
    <source>
        <dbReference type="Pfam" id="PF17210"/>
    </source>
</evidence>
<feature type="domain" description="SpaA-like prealbumin fold" evidence="7">
    <location>
        <begin position="854"/>
        <end position="947"/>
    </location>
</feature>
<reference evidence="8 9" key="1">
    <citation type="submission" date="2021-06" db="EMBL/GenBank/DDBJ databases">
        <title>Genome-based taxonomic framework of Microbacterium strains isolated from marine environment, the description of four new species and reclassification of four preexisting species.</title>
        <authorList>
            <person name="Lee S.D."/>
            <person name="Kim S.-M."/>
            <person name="Byeon Y.-S."/>
            <person name="Yang H.L."/>
            <person name="Kim I.S."/>
        </authorList>
    </citation>
    <scope>NUCLEOTIDE SEQUENCE [LARGE SCALE GENOMIC DNA]</scope>
    <source>
        <strain evidence="8 9">SSW1-36</strain>
    </source>
</reference>
<comment type="subcellular location">
    <subcellularLocation>
        <location evidence="1">Secreted</location>
    </subcellularLocation>
</comment>
<evidence type="ECO:0000256" key="5">
    <source>
        <dbReference type="SAM" id="Phobius"/>
    </source>
</evidence>
<feature type="region of interest" description="Disordered" evidence="4">
    <location>
        <begin position="1095"/>
        <end position="1128"/>
    </location>
</feature>
<keyword evidence="5" id="KW-0812">Transmembrane</keyword>
<keyword evidence="5" id="KW-1133">Transmembrane helix</keyword>
<keyword evidence="9" id="KW-1185">Reference proteome</keyword>
<name>A0ABY4IN45_9MICO</name>
<dbReference type="InterPro" id="IPR033764">
    <property type="entry name" value="Sdr_B"/>
</dbReference>
<evidence type="ECO:0000256" key="4">
    <source>
        <dbReference type="SAM" id="MobiDB-lite"/>
    </source>
</evidence>
<feature type="domain" description="SD-repeat containing protein B" evidence="6">
    <location>
        <begin position="960"/>
        <end position="1068"/>
    </location>
</feature>
<gene>
    <name evidence="8" type="ORF">KV396_06860</name>
</gene>
<sequence length="1163" mass="122300">MSEHIARRSRARTFVHWLAGILVALMSIGGLSAPALAAGGTVTVFPIDTGSGHNGMPVLTEGGTYAFQLGYGSMDDGAVVAIGLPSGITIPDAALTVPDGNTAVRSLAVNAAGELVVTFNDPFPADVNQGVLDLSFTVDKVQRSEVRDLVWNVDGTPTTQKVIITEPGESPQSTGTSSNKSVGGVNIPHTVVDGRVVIDPSALDIALPYTVTVSSREARDITVTDTLGAHLAFVEGSLAGTKVVRDGNDLNPVTTALADLPAISGTSFAHTFRAEANSIYTFTYRATIADAAALEAVRADLQRAYDAVDKINGGSYSVTVTNQVDVNGTKHSAGTAIRGSVKGQDRPGTGAAFGKTVDPTAVQLQKQLAAGATLETAIDATYTLRADLRVFADFADGPFALTRNVVIRDTLPAQTSWKTDAAGFLTAIDQDGTAVALRPATGITSDVEKTIAADEYRGTYVVDGKNLFVNIGKDVTREYRLAAAATITALPQQASSDNQYATQYRVSNDAYFVYDDGKYESKSASTTITVPKDTSGGVDDPGRFSKTAPGGTVSVTGGTSTTIPYTFRIGENVGDAATSRIVDEIDHSIFDVTAATLPAIKESITGAYDYNYPLDADTFDVTIAEDGTLVIAPNDAFPQDAAWGASAAAPFLKSWAITLDLPTQVLQGKQTIEVDNAARYEGEGQEIVYTSTSRTTATSFGNEMEVRKRVYDAANDAFTGSLRVEMDAEGALTQTDFIYRVELMPHGTFTHMVEDVVDVLPAGVEFLGWVAPGDVTSGTTTGGATYTVPGTNITAAYDASTDTVTLERGRLVSGETLALFFKVRVVDYQANVGITNMIGAVGATITPTNDYPLNLLKRDSTDAAKLITDAGARFSVLADDQQTVVLSDLRVVDGKIVTAEGTTPTVKSAGTFWLREDVAPAGYQLATELTRIAVAANGVSDDVALYNTPGTTPEPEKTYAIGDVTWIDANKDGRQDDDEQVLPGVTVELIQDGEVIATTTTDERGRYLFDELPAGEYRVKFTLTADQKKTYVFTQADAGADDTVDSDADTTTGMTQTIVLGPDNVHLSRDYEWNDVRATEGVDPTWDAGVIVREAPTEPTPGTPGAGAEEPGESPVDPARPGTPGVNALATTGGDLPLALAGIALLLISGGAVTFAVRRRRAV</sequence>
<proteinExistence type="predicted"/>
<evidence type="ECO:0000256" key="2">
    <source>
        <dbReference type="ARBA" id="ARBA00022525"/>
    </source>
</evidence>
<protein>
    <submittedName>
        <fullName evidence="8">Carboxypeptidase regulatory-like domain-containing protein</fullName>
    </submittedName>
</protein>
<evidence type="ECO:0000313" key="9">
    <source>
        <dbReference type="Proteomes" id="UP000831963"/>
    </source>
</evidence>
<evidence type="ECO:0000313" key="8">
    <source>
        <dbReference type="EMBL" id="UPL14209.1"/>
    </source>
</evidence>
<dbReference type="InterPro" id="IPR041033">
    <property type="entry name" value="SpaA_PFL_dom_1"/>
</dbReference>
<dbReference type="SUPFAM" id="SSF117074">
    <property type="entry name" value="Hypothetical protein PA1324"/>
    <property type="match status" value="1"/>
</dbReference>
<dbReference type="InterPro" id="IPR051417">
    <property type="entry name" value="SDr/BOS_complex"/>
</dbReference>
<evidence type="ECO:0000259" key="7">
    <source>
        <dbReference type="Pfam" id="PF17802"/>
    </source>
</evidence>
<dbReference type="EMBL" id="CP078077">
    <property type="protein sequence ID" value="UPL14209.1"/>
    <property type="molecule type" value="Genomic_DNA"/>
</dbReference>
<keyword evidence="2" id="KW-0964">Secreted</keyword>
<dbReference type="Gene3D" id="2.60.40.10">
    <property type="entry name" value="Immunoglobulins"/>
    <property type="match status" value="2"/>
</dbReference>
<feature type="transmembrane region" description="Helical" evidence="5">
    <location>
        <begin position="1136"/>
        <end position="1157"/>
    </location>
</feature>